<dbReference type="PANTHER" id="PTHR43343:SF3">
    <property type="entry name" value="PROTEASE DO-LIKE 8, CHLOROPLASTIC"/>
    <property type="match status" value="1"/>
</dbReference>
<dbReference type="Pfam" id="PF13365">
    <property type="entry name" value="Trypsin_2"/>
    <property type="match status" value="1"/>
</dbReference>
<reference evidence="10 11" key="1">
    <citation type="submission" date="2015-11" db="EMBL/GenBank/DDBJ databases">
        <title>Exploring the genomic traits of fungus-feeding bacterial genus Collimonas.</title>
        <authorList>
            <person name="Song C."/>
            <person name="Schmidt R."/>
            <person name="de Jager V."/>
            <person name="Krzyzanowska D."/>
            <person name="Jongedijk E."/>
            <person name="Cankar K."/>
            <person name="Beekwilder J."/>
            <person name="van Veen A."/>
            <person name="de Boer W."/>
            <person name="van Veen J.A."/>
            <person name="Garbeva P."/>
        </authorList>
    </citation>
    <scope>NUCLEOTIDE SEQUENCE [LARGE SCALE GENOMIC DNA]</scope>
    <source>
        <strain evidence="10 11">Ter6</strain>
    </source>
</reference>
<dbReference type="InterPro" id="IPR011782">
    <property type="entry name" value="Pept_S1C_Do"/>
</dbReference>
<feature type="binding site" evidence="8">
    <location>
        <begin position="231"/>
        <end position="233"/>
    </location>
    <ligand>
        <name>substrate</name>
    </ligand>
</feature>
<dbReference type="NCBIfam" id="TIGR02037">
    <property type="entry name" value="degP_htrA_DO"/>
    <property type="match status" value="1"/>
</dbReference>
<evidence type="ECO:0000256" key="5">
    <source>
        <dbReference type="ARBA" id="ARBA00022801"/>
    </source>
</evidence>
<evidence type="ECO:0000256" key="7">
    <source>
        <dbReference type="PIRSR" id="PIRSR611782-1"/>
    </source>
</evidence>
<proteinExistence type="inferred from homology"/>
<dbReference type="EMBL" id="CP013232">
    <property type="protein sequence ID" value="AMO93480.1"/>
    <property type="molecule type" value="Genomic_DNA"/>
</dbReference>
<keyword evidence="2" id="KW-0645">Protease</keyword>
<evidence type="ECO:0000256" key="3">
    <source>
        <dbReference type="ARBA" id="ARBA00022729"/>
    </source>
</evidence>
<feature type="binding site" evidence="8">
    <location>
        <position position="129"/>
    </location>
    <ligand>
        <name>substrate</name>
    </ligand>
</feature>
<keyword evidence="3" id="KW-0732">Signal</keyword>
<gene>
    <name evidence="10" type="ORF">CFter6_0755</name>
</gene>
<dbReference type="Proteomes" id="UP000072421">
    <property type="component" value="Chromosome"/>
</dbReference>
<dbReference type="OrthoDB" id="9758917at2"/>
<dbReference type="PRINTS" id="PR00834">
    <property type="entry name" value="PROTEASES2C"/>
</dbReference>
<feature type="active site" description="Charge relay system" evidence="7">
    <location>
        <position position="233"/>
    </location>
</feature>
<evidence type="ECO:0000256" key="4">
    <source>
        <dbReference type="ARBA" id="ARBA00022737"/>
    </source>
</evidence>
<comment type="similarity">
    <text evidence="1">Belongs to the peptidase S1C family.</text>
</comment>
<feature type="active site" description="Charge relay system" evidence="7">
    <location>
        <position position="159"/>
    </location>
</feature>
<dbReference type="AlphaFoldDB" id="A0A127P6P7"/>
<evidence type="ECO:0000256" key="6">
    <source>
        <dbReference type="ARBA" id="ARBA00022825"/>
    </source>
</evidence>
<keyword evidence="4" id="KW-0677">Repeat</keyword>
<dbReference type="PANTHER" id="PTHR43343">
    <property type="entry name" value="PEPTIDASE S12"/>
    <property type="match status" value="1"/>
</dbReference>
<dbReference type="CDD" id="cd10839">
    <property type="entry name" value="cpPDZ1_DegP-like"/>
    <property type="match status" value="1"/>
</dbReference>
<feature type="active site" description="Charge relay system" evidence="7">
    <location>
        <position position="129"/>
    </location>
</feature>
<dbReference type="RefSeq" id="WP_061538757.1">
    <property type="nucleotide sequence ID" value="NZ_CP013232.1"/>
</dbReference>
<dbReference type="Pfam" id="PF13180">
    <property type="entry name" value="PDZ_2"/>
    <property type="match status" value="1"/>
</dbReference>
<accession>A0A127P6P7</accession>
<dbReference type="Gene3D" id="2.30.42.10">
    <property type="match status" value="1"/>
</dbReference>
<dbReference type="InterPro" id="IPR009003">
    <property type="entry name" value="Peptidase_S1_PA"/>
</dbReference>
<evidence type="ECO:0000313" key="10">
    <source>
        <dbReference type="EMBL" id="AMO93480.1"/>
    </source>
</evidence>
<dbReference type="SMART" id="SM00228">
    <property type="entry name" value="PDZ"/>
    <property type="match status" value="1"/>
</dbReference>
<dbReference type="GO" id="GO:0004252">
    <property type="term" value="F:serine-type endopeptidase activity"/>
    <property type="evidence" value="ECO:0007669"/>
    <property type="project" value="InterPro"/>
</dbReference>
<sequence>MRRFWLLFAQTITIGLAIWFIVATLKPDWLNGALTSSPLHIAASKVPLQEAAPGTPTPGSYRQAAQRAMPSVVNVFTSKDAKPVTPDMPEDPLLRKFFGDRGDADDDKQSSLGSGVIVSAQGYILTNNHVVEAADEIEVALADGRTTTAKVVGTDPETDLAVIKIELPNLPAVTLGRADQASVGDVVLAIGNPFGVGQTVTMGIISALGRSHLGINQFENFIQTDAAINPGNSGGALIDTNGNLIGINTAIYSRTGGSLGIGFAVPMTTAKTVMESIINTGHMVRGYIGVEPQDITPELAESFGLNRSTGAIIAGVIKNGPADKAGLKPGDILVAIEGKPITDSTDMTNLIAQLQPGSKAKLTVLRKTQETTVEAVIGKRPPMKREPE</sequence>
<dbReference type="PROSITE" id="PS50106">
    <property type="entry name" value="PDZ"/>
    <property type="match status" value="1"/>
</dbReference>
<dbReference type="InterPro" id="IPR051201">
    <property type="entry name" value="Chloro_Bact_Ser_Proteases"/>
</dbReference>
<dbReference type="InterPro" id="IPR001478">
    <property type="entry name" value="PDZ"/>
</dbReference>
<name>A0A127P6P7_9BURK</name>
<evidence type="ECO:0000259" key="9">
    <source>
        <dbReference type="PROSITE" id="PS50106"/>
    </source>
</evidence>
<dbReference type="SUPFAM" id="SSF50494">
    <property type="entry name" value="Trypsin-like serine proteases"/>
    <property type="match status" value="1"/>
</dbReference>
<dbReference type="FunFam" id="2.40.10.10:FF:000001">
    <property type="entry name" value="Periplasmic serine protease DegS"/>
    <property type="match status" value="1"/>
</dbReference>
<protein>
    <submittedName>
        <fullName evidence="10">Peptidase Do family protein</fullName>
    </submittedName>
</protein>
<feature type="binding site" evidence="8">
    <location>
        <position position="159"/>
    </location>
    <ligand>
        <name>substrate</name>
    </ligand>
</feature>
<dbReference type="SUPFAM" id="SSF50156">
    <property type="entry name" value="PDZ domain-like"/>
    <property type="match status" value="1"/>
</dbReference>
<dbReference type="PATRIC" id="fig|158899.10.peg.775"/>
<evidence type="ECO:0000256" key="8">
    <source>
        <dbReference type="PIRSR" id="PIRSR611782-2"/>
    </source>
</evidence>
<evidence type="ECO:0000256" key="1">
    <source>
        <dbReference type="ARBA" id="ARBA00010541"/>
    </source>
</evidence>
<dbReference type="InterPro" id="IPR036034">
    <property type="entry name" value="PDZ_sf"/>
</dbReference>
<organism evidence="10">
    <name type="scientific">Collimonas fungivorans</name>
    <dbReference type="NCBI Taxonomy" id="158899"/>
    <lineage>
        <taxon>Bacteria</taxon>
        <taxon>Pseudomonadati</taxon>
        <taxon>Pseudomonadota</taxon>
        <taxon>Betaproteobacteria</taxon>
        <taxon>Burkholderiales</taxon>
        <taxon>Oxalobacteraceae</taxon>
        <taxon>Collimonas</taxon>
    </lineage>
</organism>
<evidence type="ECO:0000313" key="11">
    <source>
        <dbReference type="Proteomes" id="UP000072421"/>
    </source>
</evidence>
<feature type="domain" description="PDZ" evidence="9">
    <location>
        <begin position="287"/>
        <end position="368"/>
    </location>
</feature>
<dbReference type="GO" id="GO:0006508">
    <property type="term" value="P:proteolysis"/>
    <property type="evidence" value="ECO:0007669"/>
    <property type="project" value="UniProtKB-KW"/>
</dbReference>
<keyword evidence="5" id="KW-0378">Hydrolase</keyword>
<dbReference type="InterPro" id="IPR001940">
    <property type="entry name" value="Peptidase_S1C"/>
</dbReference>
<keyword evidence="6" id="KW-0720">Serine protease</keyword>
<evidence type="ECO:0000256" key="2">
    <source>
        <dbReference type="ARBA" id="ARBA00022670"/>
    </source>
</evidence>
<dbReference type="Gene3D" id="2.40.10.120">
    <property type="match status" value="1"/>
</dbReference>